<dbReference type="AlphaFoldDB" id="A0A6G1L0L1"/>
<feature type="compositionally biased region" description="Basic and acidic residues" evidence="1">
    <location>
        <begin position="50"/>
        <end position="61"/>
    </location>
</feature>
<feature type="compositionally biased region" description="Polar residues" evidence="1">
    <location>
        <begin position="149"/>
        <end position="163"/>
    </location>
</feature>
<organism evidence="2 3">
    <name type="scientific">Teratosphaeria nubilosa</name>
    <dbReference type="NCBI Taxonomy" id="161662"/>
    <lineage>
        <taxon>Eukaryota</taxon>
        <taxon>Fungi</taxon>
        <taxon>Dikarya</taxon>
        <taxon>Ascomycota</taxon>
        <taxon>Pezizomycotina</taxon>
        <taxon>Dothideomycetes</taxon>
        <taxon>Dothideomycetidae</taxon>
        <taxon>Mycosphaerellales</taxon>
        <taxon>Teratosphaeriaceae</taxon>
        <taxon>Teratosphaeria</taxon>
    </lineage>
</organism>
<feature type="region of interest" description="Disordered" evidence="1">
    <location>
        <begin position="1"/>
        <end position="163"/>
    </location>
</feature>
<sequence>MARQKQKHVISPEAAAAGIDTTPQPTSVQPVSRPAWTAAPDLPPQNISARKPDKSRSDIVKNVKTNMSTPSAATDRPRRIRTSDSSSRPSTAVDDDADTIAVNTKSHAAPTAHRPSPSSPNLSLTGSNKPGKQPVQRSPRPSPFAAEPKTSTSRPQVSTGLSR</sequence>
<dbReference type="Proteomes" id="UP000799436">
    <property type="component" value="Unassembled WGS sequence"/>
</dbReference>
<feature type="compositionally biased region" description="Polar residues" evidence="1">
    <location>
        <begin position="63"/>
        <end position="72"/>
    </location>
</feature>
<name>A0A6G1L0L1_9PEZI</name>
<reference evidence="2" key="1">
    <citation type="journal article" date="2020" name="Stud. Mycol.">
        <title>101 Dothideomycetes genomes: a test case for predicting lifestyles and emergence of pathogens.</title>
        <authorList>
            <person name="Haridas S."/>
            <person name="Albert R."/>
            <person name="Binder M."/>
            <person name="Bloem J."/>
            <person name="Labutti K."/>
            <person name="Salamov A."/>
            <person name="Andreopoulos B."/>
            <person name="Baker S."/>
            <person name="Barry K."/>
            <person name="Bills G."/>
            <person name="Bluhm B."/>
            <person name="Cannon C."/>
            <person name="Castanera R."/>
            <person name="Culley D."/>
            <person name="Daum C."/>
            <person name="Ezra D."/>
            <person name="Gonzalez J."/>
            <person name="Henrissat B."/>
            <person name="Kuo A."/>
            <person name="Liang C."/>
            <person name="Lipzen A."/>
            <person name="Lutzoni F."/>
            <person name="Magnuson J."/>
            <person name="Mondo S."/>
            <person name="Nolan M."/>
            <person name="Ohm R."/>
            <person name="Pangilinan J."/>
            <person name="Park H.-J."/>
            <person name="Ramirez L."/>
            <person name="Alfaro M."/>
            <person name="Sun H."/>
            <person name="Tritt A."/>
            <person name="Yoshinaga Y."/>
            <person name="Zwiers L.-H."/>
            <person name="Turgeon B."/>
            <person name="Goodwin S."/>
            <person name="Spatafora J."/>
            <person name="Crous P."/>
            <person name="Grigoriev I."/>
        </authorList>
    </citation>
    <scope>NUCLEOTIDE SEQUENCE</scope>
    <source>
        <strain evidence="2">CBS 116005</strain>
    </source>
</reference>
<dbReference type="EMBL" id="ML995877">
    <property type="protein sequence ID" value="KAF2766122.1"/>
    <property type="molecule type" value="Genomic_DNA"/>
</dbReference>
<accession>A0A6G1L0L1</accession>
<feature type="compositionally biased region" description="Polar residues" evidence="1">
    <location>
        <begin position="21"/>
        <end position="30"/>
    </location>
</feature>
<evidence type="ECO:0000313" key="3">
    <source>
        <dbReference type="Proteomes" id="UP000799436"/>
    </source>
</evidence>
<evidence type="ECO:0000313" key="2">
    <source>
        <dbReference type="EMBL" id="KAF2766122.1"/>
    </source>
</evidence>
<evidence type="ECO:0000256" key="1">
    <source>
        <dbReference type="SAM" id="MobiDB-lite"/>
    </source>
</evidence>
<proteinExistence type="predicted"/>
<gene>
    <name evidence="2" type="ORF">EJ03DRAFT_330402</name>
</gene>
<feature type="compositionally biased region" description="Polar residues" evidence="1">
    <location>
        <begin position="119"/>
        <end position="130"/>
    </location>
</feature>
<keyword evidence="3" id="KW-1185">Reference proteome</keyword>
<protein>
    <submittedName>
        <fullName evidence="2">Uncharacterized protein</fullName>
    </submittedName>
</protein>